<name>A0A0P1E5Y8_9RHOB</name>
<gene>
    <name evidence="1" type="ORF">RUM4293_03003</name>
</gene>
<dbReference type="Proteomes" id="UP000050786">
    <property type="component" value="Unassembled WGS sequence"/>
</dbReference>
<accession>A0A0P1E5Y8</accession>
<evidence type="ECO:0000313" key="2">
    <source>
        <dbReference type="Proteomes" id="UP000050786"/>
    </source>
</evidence>
<organism evidence="1 2">
    <name type="scientific">Ruegeria atlantica</name>
    <dbReference type="NCBI Taxonomy" id="81569"/>
    <lineage>
        <taxon>Bacteria</taxon>
        <taxon>Pseudomonadati</taxon>
        <taxon>Pseudomonadota</taxon>
        <taxon>Alphaproteobacteria</taxon>
        <taxon>Rhodobacterales</taxon>
        <taxon>Roseobacteraceae</taxon>
        <taxon>Ruegeria</taxon>
    </lineage>
</organism>
<keyword evidence="2" id="KW-1185">Reference proteome</keyword>
<dbReference type="AlphaFoldDB" id="A0A0P1E5Y8"/>
<protein>
    <submittedName>
        <fullName evidence="1">Uncharacterized protein</fullName>
    </submittedName>
</protein>
<proteinExistence type="predicted"/>
<evidence type="ECO:0000313" key="1">
    <source>
        <dbReference type="EMBL" id="CUH44106.1"/>
    </source>
</evidence>
<reference evidence="2" key="1">
    <citation type="submission" date="2015-09" db="EMBL/GenBank/DDBJ databases">
        <authorList>
            <person name="Rodrigo-Torres L."/>
            <person name="Arahal D.R."/>
        </authorList>
    </citation>
    <scope>NUCLEOTIDE SEQUENCE [LARGE SCALE GENOMIC DNA]</scope>
    <source>
        <strain evidence="2">CECT 4293</strain>
    </source>
</reference>
<dbReference type="EMBL" id="CYPS01000043">
    <property type="protein sequence ID" value="CUH44106.1"/>
    <property type="molecule type" value="Genomic_DNA"/>
</dbReference>
<sequence>MLKSAAVGCHSLTHVVELDPPSEFRPTRSGANSAKKPEVDIRICSFAQPAHRAVWQVWVCVQADLP</sequence>